<comment type="caution">
    <text evidence="2">The sequence shown here is derived from an EMBL/GenBank/DDBJ whole genome shotgun (WGS) entry which is preliminary data.</text>
</comment>
<proteinExistence type="predicted"/>
<feature type="region of interest" description="Disordered" evidence="1">
    <location>
        <begin position="513"/>
        <end position="553"/>
    </location>
</feature>
<evidence type="ECO:0000313" key="2">
    <source>
        <dbReference type="EMBL" id="TKW48465.1"/>
    </source>
</evidence>
<feature type="compositionally biased region" description="Basic and acidic residues" evidence="1">
    <location>
        <begin position="1"/>
        <end position="10"/>
    </location>
</feature>
<feature type="compositionally biased region" description="Low complexity" evidence="1">
    <location>
        <begin position="611"/>
        <end position="621"/>
    </location>
</feature>
<feature type="compositionally biased region" description="Low complexity" evidence="1">
    <location>
        <begin position="538"/>
        <end position="548"/>
    </location>
</feature>
<feature type="compositionally biased region" description="Basic and acidic residues" evidence="1">
    <location>
        <begin position="74"/>
        <end position="107"/>
    </location>
</feature>
<feature type="region of interest" description="Disordered" evidence="1">
    <location>
        <begin position="577"/>
        <end position="637"/>
    </location>
</feature>
<gene>
    <name evidence="2" type="ORF">CTA1_2517</name>
</gene>
<dbReference type="Proteomes" id="UP000310108">
    <property type="component" value="Unassembled WGS sequence"/>
</dbReference>
<evidence type="ECO:0000256" key="1">
    <source>
        <dbReference type="SAM" id="MobiDB-lite"/>
    </source>
</evidence>
<feature type="compositionally biased region" description="Basic and acidic residues" evidence="1">
    <location>
        <begin position="598"/>
        <end position="609"/>
    </location>
</feature>
<dbReference type="STRING" id="1306861.A0A4U6WZZ9"/>
<feature type="region of interest" description="Disordered" evidence="1">
    <location>
        <begin position="297"/>
        <end position="485"/>
    </location>
</feature>
<feature type="region of interest" description="Disordered" evidence="1">
    <location>
        <begin position="1"/>
        <end position="275"/>
    </location>
</feature>
<sequence>MARENIAHVEDYDEEAGAVVQGSGQYARSIAPGSPGKAKANSKSRREKTMKRPSASPPHGLTDSDDTIHPVVSIKRDRDRNRDREREREREKDKEKERERRAEERDAAAAAAAAAADKEVRREEKRRQQKKEQERAARHADRERTEREREQRDRAAPKKTPVRPSARPGKTAPVIHTQQADQYRRPRVEDDASQFGIQPAQGSRPRAMSNRPSSYYGPGSRPPTSNKQWHAAQAISPFAPVPNSSPFAPSLHAPPHASQHASSPFAPAPMPFPMVGQSPFAPDMPYAPPAWGPGAPYPMQPPPPLTPTDYFPPTTPMASSPQHSNLARRFQQRPSSAMGHRTMSSSSLDYDGYGPTYEQENIVMPQSLKIRDVEDRKLMPPPPLRSKTTVPPRQALRPPPPQRQILSHDYESDDYDGGDFMYQEIVPQGYEYDDGVVSRPRSHRRGSSTYSRDGYQIEPAPAPRSSRRHSYMAGGESGSLSQSKYDSATAAALAYQNGVSGAAVPLTAAALSKAEKKSKSSRSSGSSGSRDESDYRRSATTRTTRSSTGDGEDITIKVTGHAVLRVGNAEIQCQDGGEINISQSGRLGGSDRASTIYSDDRRSRMERLPIRARSPSQSDSYSRSHVDGYEYPRIPFT</sequence>
<dbReference type="EMBL" id="PJEX01000991">
    <property type="protein sequence ID" value="TKW48465.1"/>
    <property type="molecule type" value="Genomic_DNA"/>
</dbReference>
<accession>A0A4U6WZZ9</accession>
<reference evidence="2 3" key="1">
    <citation type="journal article" date="2019" name="PLoS ONE">
        <title>Comparative genome analysis indicates high evolutionary potential of pathogenicity genes in Colletotrichum tanaceti.</title>
        <authorList>
            <person name="Lelwala R.V."/>
            <person name="Korhonen P.K."/>
            <person name="Young N.D."/>
            <person name="Scott J.B."/>
            <person name="Ades P.A."/>
            <person name="Gasser R.B."/>
            <person name="Taylor P.W.J."/>
        </authorList>
    </citation>
    <scope>NUCLEOTIDE SEQUENCE [LARGE SCALE GENOMIC DNA]</scope>
    <source>
        <strain evidence="2">BRIP57314</strain>
    </source>
</reference>
<feature type="compositionally biased region" description="Pro residues" evidence="1">
    <location>
        <begin position="297"/>
        <end position="306"/>
    </location>
</feature>
<feature type="compositionally biased region" description="Basic and acidic residues" evidence="1">
    <location>
        <begin position="116"/>
        <end position="156"/>
    </location>
</feature>
<name>A0A4U6WZZ9_9PEZI</name>
<keyword evidence="3" id="KW-1185">Reference proteome</keyword>
<evidence type="ECO:0000313" key="3">
    <source>
        <dbReference type="Proteomes" id="UP000310108"/>
    </source>
</evidence>
<protein>
    <submittedName>
        <fullName evidence="2">Uncharacterized protein</fullName>
    </submittedName>
</protein>
<feature type="compositionally biased region" description="Low complexity" evidence="1">
    <location>
        <begin position="211"/>
        <end position="225"/>
    </location>
</feature>
<feature type="compositionally biased region" description="Basic residues" evidence="1">
    <location>
        <begin position="40"/>
        <end position="51"/>
    </location>
</feature>
<feature type="compositionally biased region" description="Basic and acidic residues" evidence="1">
    <location>
        <begin position="369"/>
        <end position="378"/>
    </location>
</feature>
<organism evidence="2 3">
    <name type="scientific">Colletotrichum tanaceti</name>
    <dbReference type="NCBI Taxonomy" id="1306861"/>
    <lineage>
        <taxon>Eukaryota</taxon>
        <taxon>Fungi</taxon>
        <taxon>Dikarya</taxon>
        <taxon>Ascomycota</taxon>
        <taxon>Pezizomycotina</taxon>
        <taxon>Sordariomycetes</taxon>
        <taxon>Hypocreomycetidae</taxon>
        <taxon>Glomerellales</taxon>
        <taxon>Glomerellaceae</taxon>
        <taxon>Colletotrichum</taxon>
        <taxon>Colletotrichum destructivum species complex</taxon>
    </lineage>
</organism>
<dbReference type="AlphaFoldDB" id="A0A4U6WZZ9"/>